<feature type="compositionally biased region" description="Basic and acidic residues" evidence="3">
    <location>
        <begin position="261"/>
        <end position="275"/>
    </location>
</feature>
<feature type="compositionally biased region" description="Basic and acidic residues" evidence="3">
    <location>
        <begin position="232"/>
        <end position="242"/>
    </location>
</feature>
<feature type="coiled-coil region" evidence="2">
    <location>
        <begin position="27"/>
        <end position="75"/>
    </location>
</feature>
<proteinExistence type="inferred from homology"/>
<gene>
    <name evidence="4" type="ORF">C5L39_09265</name>
</gene>
<dbReference type="InterPro" id="IPR007157">
    <property type="entry name" value="PspA_VIPP1"/>
</dbReference>
<evidence type="ECO:0000313" key="4">
    <source>
        <dbReference type="EMBL" id="RNE48264.1"/>
    </source>
</evidence>
<dbReference type="OrthoDB" id="3542619at2"/>
<evidence type="ECO:0000256" key="1">
    <source>
        <dbReference type="ARBA" id="ARBA00043985"/>
    </source>
</evidence>
<comment type="caution">
    <text evidence="4">The sequence shown here is derived from an EMBL/GenBank/DDBJ whole genome shotgun (WGS) entry which is preliminary data.</text>
</comment>
<comment type="similarity">
    <text evidence="1">Belongs to the PspA/Vipp/IM30 family.</text>
</comment>
<evidence type="ECO:0000313" key="5">
    <source>
        <dbReference type="Proteomes" id="UP000266975"/>
    </source>
</evidence>
<feature type="region of interest" description="Disordered" evidence="3">
    <location>
        <begin position="215"/>
        <end position="275"/>
    </location>
</feature>
<dbReference type="EMBL" id="PTJO01000006">
    <property type="protein sequence ID" value="RNE48264.1"/>
    <property type="molecule type" value="Genomic_DNA"/>
</dbReference>
<organism evidence="4 5">
    <name type="scientific">Corynebacterium alimapuense</name>
    <dbReference type="NCBI Taxonomy" id="1576874"/>
    <lineage>
        <taxon>Bacteria</taxon>
        <taxon>Bacillati</taxon>
        <taxon>Actinomycetota</taxon>
        <taxon>Actinomycetes</taxon>
        <taxon>Mycobacteriales</taxon>
        <taxon>Corynebacteriaceae</taxon>
        <taxon>Corynebacterium</taxon>
    </lineage>
</organism>
<evidence type="ECO:0000256" key="2">
    <source>
        <dbReference type="SAM" id="Coils"/>
    </source>
</evidence>
<evidence type="ECO:0008006" key="6">
    <source>
        <dbReference type="Google" id="ProtNLM"/>
    </source>
</evidence>
<name>A0A3M8K6X3_9CORY</name>
<protein>
    <recommendedName>
        <fullName evidence="6">PspA/IM30 family protein</fullName>
    </recommendedName>
</protein>
<dbReference type="Pfam" id="PF04012">
    <property type="entry name" value="PspA_IM30"/>
    <property type="match status" value="1"/>
</dbReference>
<evidence type="ECO:0000256" key="3">
    <source>
        <dbReference type="SAM" id="MobiDB-lite"/>
    </source>
</evidence>
<dbReference type="Proteomes" id="UP000266975">
    <property type="component" value="Unassembled WGS sequence"/>
</dbReference>
<feature type="region of interest" description="Disordered" evidence="3">
    <location>
        <begin position="120"/>
        <end position="141"/>
    </location>
</feature>
<dbReference type="RefSeq" id="WP_123048837.1">
    <property type="nucleotide sequence ID" value="NZ_PTJO01000006.1"/>
</dbReference>
<reference evidence="4 5" key="1">
    <citation type="submission" date="2018-02" db="EMBL/GenBank/DDBJ databases">
        <title>Corynebacterium alimpuense sp. nov., a marine obligate actinomycete isolated from sediments of Valparaiso bay, Chile.</title>
        <authorList>
            <person name="Claverias F."/>
            <person name="Gonzales-Siles L."/>
            <person name="Salva-Serra F."/>
            <person name="Inganaes E."/>
            <person name="Molin K."/>
            <person name="Cumsille A."/>
            <person name="Undabarrena A."/>
            <person name="Couve E."/>
            <person name="Moore E.R.B."/>
            <person name="Gomila M."/>
            <person name="Camara B."/>
        </authorList>
    </citation>
    <scope>NUCLEOTIDE SEQUENCE [LARGE SCALE GENOMIC DNA]</scope>
    <source>
        <strain evidence="4 5">CCUG 69366</strain>
    </source>
</reference>
<keyword evidence="2" id="KW-0175">Coiled coil</keyword>
<accession>A0A3M8K6X3</accession>
<sequence>MANPFSKGWKYLMAAADAKIDESADPKVQIEQAVEASKQQHQQITEQASTVIGNQKQLEIKLNRLLASRDEHQKQTLAALQAADEAATEGSADKAQQFNETAEVFASQLVAVEQQIEENQKLHEQSSQAAEQARQRQKESELRLKEQLTQIDQLRSQVDQAAMQEATTNAMDSLNVNQPDQDVPTLDSVREKIERRYASALGAQELTQNSVNAQMTEITQSGADLKASSRLAEIRAEMESPSKGELNAGEESENPPVAEDSVEKEQPQEPGKPEA</sequence>
<dbReference type="AlphaFoldDB" id="A0A3M8K6X3"/>
<keyword evidence="5" id="KW-1185">Reference proteome</keyword>